<reference evidence="2" key="1">
    <citation type="submission" date="2018-04" db="EMBL/GenBank/DDBJ databases">
        <title>Transcriptome assembly of Sipha flava.</title>
        <authorList>
            <person name="Scully E.D."/>
            <person name="Geib S.M."/>
            <person name="Palmer N.A."/>
            <person name="Koch K."/>
            <person name="Bradshaw J."/>
            <person name="Heng-Moss T."/>
            <person name="Sarath G."/>
        </authorList>
    </citation>
    <scope>NUCLEOTIDE SEQUENCE</scope>
</reference>
<gene>
    <name evidence="2" type="ORF">g.144269</name>
</gene>
<feature type="domain" description="Transposable element P transposase-like GTP-binding insertion" evidence="1">
    <location>
        <begin position="9"/>
        <end position="90"/>
    </location>
</feature>
<proteinExistence type="predicted"/>
<dbReference type="InterPro" id="IPR048366">
    <property type="entry name" value="TNP-like_GBD"/>
</dbReference>
<protein>
    <recommendedName>
        <fullName evidence="1">Transposable element P transposase-like GTP-binding insertion domain-containing protein</fullName>
    </recommendedName>
</protein>
<dbReference type="Pfam" id="PF21788">
    <property type="entry name" value="TNP-like_GBD"/>
    <property type="match status" value="1"/>
</dbReference>
<evidence type="ECO:0000313" key="2">
    <source>
        <dbReference type="EMBL" id="MBY74909.1"/>
    </source>
</evidence>
<accession>A0A2S2QAX5</accession>
<dbReference type="AlphaFoldDB" id="A0A2S2QAX5"/>
<name>A0A2S2QAX5_9HEMI</name>
<organism evidence="2">
    <name type="scientific">Sipha flava</name>
    <name type="common">yellow sugarcane aphid</name>
    <dbReference type="NCBI Taxonomy" id="143950"/>
    <lineage>
        <taxon>Eukaryota</taxon>
        <taxon>Metazoa</taxon>
        <taxon>Ecdysozoa</taxon>
        <taxon>Arthropoda</taxon>
        <taxon>Hexapoda</taxon>
        <taxon>Insecta</taxon>
        <taxon>Pterygota</taxon>
        <taxon>Neoptera</taxon>
        <taxon>Paraneoptera</taxon>
        <taxon>Hemiptera</taxon>
        <taxon>Sternorrhyncha</taxon>
        <taxon>Aphidomorpha</taxon>
        <taxon>Aphidoidea</taxon>
        <taxon>Aphididae</taxon>
        <taxon>Sipha</taxon>
    </lineage>
</organism>
<sequence length="210" mass="24008">MKDVIKTYEIDIKNKSRAMPKITPTHLAPNQFQKMSCKLAIQLLSHSVSASIKTCLTTGELKSHSAIDTAEFIDKVNNMFDSGNSKNLYDLNPNRRPISSHNPQVLENLNTTKKLFQNAVKIYHKTNKSSVPPCFTGVIWTVSAIFQLYENEKIDEKHCYTEDDYFLMTNKLTQDPLENLFSIIRQKMGITEIQLLELFVVVLAIFVHIV</sequence>
<dbReference type="EMBL" id="GGMS01005706">
    <property type="protein sequence ID" value="MBY74909.1"/>
    <property type="molecule type" value="Transcribed_RNA"/>
</dbReference>
<evidence type="ECO:0000259" key="1">
    <source>
        <dbReference type="Pfam" id="PF21788"/>
    </source>
</evidence>